<protein>
    <recommendedName>
        <fullName evidence="1">non-specific serine/threonine protein kinase</fullName>
        <ecNumber evidence="1">2.7.11.1</ecNumber>
    </recommendedName>
</protein>
<dbReference type="Proteomes" id="UP000695562">
    <property type="component" value="Unassembled WGS sequence"/>
</dbReference>
<sequence>MGALLCYPSDKKYTINGRSYTLSGNTLGEGGFSFVYLAKDSNSKKYAIKIMICQTSEALAVAKKEVEIFKKFDHPNIMKLLDYSVLPSDKVDGAKDVVLVLPFYKDGSLQDLLDNQRTIYGKNATQPAVYNQKRTLDIFKQICNAVTQFHHSDPPLAHRDIKPGNVMVSVAPDGVSITPILLDFGSTRDARIQVRSRKEALSIQDDVDQTTTPSYRAPELFDISSDCNLDERVDIWALGCLLYAMAYNKSPFEIADDEPNGSVALTVLSGLPNQFPNNDYPKPFTDLIRNMVNSNKDERWNIDQVLEHIDNITRS</sequence>
<dbReference type="PANTHER" id="PTHR45998">
    <property type="entry name" value="SERINE/THREONINE-PROTEIN KINASE 16"/>
    <property type="match status" value="1"/>
</dbReference>
<evidence type="ECO:0000256" key="9">
    <source>
        <dbReference type="PROSITE-ProRule" id="PRU10141"/>
    </source>
</evidence>
<evidence type="ECO:0000256" key="2">
    <source>
        <dbReference type="ARBA" id="ARBA00022527"/>
    </source>
</evidence>
<keyword evidence="5" id="KW-0418">Kinase</keyword>
<gene>
    <name evidence="12" type="ORF">CYY_008305</name>
</gene>
<dbReference type="GO" id="GO:0005524">
    <property type="term" value="F:ATP binding"/>
    <property type="evidence" value="ECO:0007669"/>
    <property type="project" value="UniProtKB-UniRule"/>
</dbReference>
<dbReference type="OrthoDB" id="248923at2759"/>
<dbReference type="InterPro" id="IPR000719">
    <property type="entry name" value="Prot_kinase_dom"/>
</dbReference>
<keyword evidence="4 9" id="KW-0547">Nucleotide-binding</keyword>
<evidence type="ECO:0000256" key="7">
    <source>
        <dbReference type="ARBA" id="ARBA00047899"/>
    </source>
</evidence>
<comment type="catalytic activity">
    <reaction evidence="7">
        <text>L-threonyl-[protein] + ATP = O-phospho-L-threonyl-[protein] + ADP + H(+)</text>
        <dbReference type="Rhea" id="RHEA:46608"/>
        <dbReference type="Rhea" id="RHEA-COMP:11060"/>
        <dbReference type="Rhea" id="RHEA-COMP:11605"/>
        <dbReference type="ChEBI" id="CHEBI:15378"/>
        <dbReference type="ChEBI" id="CHEBI:30013"/>
        <dbReference type="ChEBI" id="CHEBI:30616"/>
        <dbReference type="ChEBI" id="CHEBI:61977"/>
        <dbReference type="ChEBI" id="CHEBI:456216"/>
        <dbReference type="EC" id="2.7.11.1"/>
    </reaction>
</comment>
<accession>A0A8J4PVG2</accession>
<dbReference type="PROSITE" id="PS00108">
    <property type="entry name" value="PROTEIN_KINASE_ST"/>
    <property type="match status" value="1"/>
</dbReference>
<reference evidence="12" key="1">
    <citation type="submission" date="2020-01" db="EMBL/GenBank/DDBJ databases">
        <title>Development of genomics and gene disruption for Polysphondylium violaceum indicates a role for the polyketide synthase stlB in stalk morphogenesis.</title>
        <authorList>
            <person name="Narita B."/>
            <person name="Kawabe Y."/>
            <person name="Kin K."/>
            <person name="Saito T."/>
            <person name="Gibbs R."/>
            <person name="Kuspa A."/>
            <person name="Muzny D."/>
            <person name="Queller D."/>
            <person name="Richards S."/>
            <person name="Strassman J."/>
            <person name="Sucgang R."/>
            <person name="Worley K."/>
            <person name="Schaap P."/>
        </authorList>
    </citation>
    <scope>NUCLEOTIDE SEQUENCE</scope>
    <source>
        <strain evidence="12">QSvi11</strain>
    </source>
</reference>
<dbReference type="EC" id="2.7.11.1" evidence="1"/>
<evidence type="ECO:0000313" key="13">
    <source>
        <dbReference type="Proteomes" id="UP000695562"/>
    </source>
</evidence>
<evidence type="ECO:0000259" key="11">
    <source>
        <dbReference type="PROSITE" id="PS50011"/>
    </source>
</evidence>
<evidence type="ECO:0000256" key="4">
    <source>
        <dbReference type="ARBA" id="ARBA00022741"/>
    </source>
</evidence>
<proteinExistence type="inferred from homology"/>
<keyword evidence="3" id="KW-0808">Transferase</keyword>
<feature type="binding site" evidence="9">
    <location>
        <position position="49"/>
    </location>
    <ligand>
        <name>ATP</name>
        <dbReference type="ChEBI" id="CHEBI:30616"/>
    </ligand>
</feature>
<dbReference type="SMART" id="SM00220">
    <property type="entry name" value="S_TKc"/>
    <property type="match status" value="1"/>
</dbReference>
<dbReference type="InterPro" id="IPR017441">
    <property type="entry name" value="Protein_kinase_ATP_BS"/>
</dbReference>
<dbReference type="AlphaFoldDB" id="A0A8J4PVG2"/>
<evidence type="ECO:0000256" key="10">
    <source>
        <dbReference type="RuleBase" id="RU000304"/>
    </source>
</evidence>
<keyword evidence="6 9" id="KW-0067">ATP-binding</keyword>
<evidence type="ECO:0000313" key="12">
    <source>
        <dbReference type="EMBL" id="KAF2070376.1"/>
    </source>
</evidence>
<evidence type="ECO:0000256" key="3">
    <source>
        <dbReference type="ARBA" id="ARBA00022679"/>
    </source>
</evidence>
<evidence type="ECO:0000256" key="5">
    <source>
        <dbReference type="ARBA" id="ARBA00022777"/>
    </source>
</evidence>
<dbReference type="EMBL" id="AJWJ01000500">
    <property type="protein sequence ID" value="KAF2070376.1"/>
    <property type="molecule type" value="Genomic_DNA"/>
</dbReference>
<feature type="domain" description="Protein kinase" evidence="11">
    <location>
        <begin position="21"/>
        <end position="311"/>
    </location>
</feature>
<evidence type="ECO:0000256" key="1">
    <source>
        <dbReference type="ARBA" id="ARBA00012513"/>
    </source>
</evidence>
<dbReference type="Pfam" id="PF00069">
    <property type="entry name" value="Pkinase"/>
    <property type="match status" value="1"/>
</dbReference>
<dbReference type="InterPro" id="IPR008271">
    <property type="entry name" value="Ser/Thr_kinase_AS"/>
</dbReference>
<evidence type="ECO:0000256" key="6">
    <source>
        <dbReference type="ARBA" id="ARBA00022840"/>
    </source>
</evidence>
<comment type="similarity">
    <text evidence="10">Belongs to the protein kinase superfamily.</text>
</comment>
<organism evidence="12 13">
    <name type="scientific">Polysphondylium violaceum</name>
    <dbReference type="NCBI Taxonomy" id="133409"/>
    <lineage>
        <taxon>Eukaryota</taxon>
        <taxon>Amoebozoa</taxon>
        <taxon>Evosea</taxon>
        <taxon>Eumycetozoa</taxon>
        <taxon>Dictyostelia</taxon>
        <taxon>Dictyosteliales</taxon>
        <taxon>Dictyosteliaceae</taxon>
        <taxon>Polysphondylium</taxon>
    </lineage>
</organism>
<name>A0A8J4PVG2_9MYCE</name>
<dbReference type="PROSITE" id="PS50011">
    <property type="entry name" value="PROTEIN_KINASE_DOM"/>
    <property type="match status" value="1"/>
</dbReference>
<dbReference type="PIRSF" id="PIRSF000654">
    <property type="entry name" value="Integrin-linked_kinase"/>
    <property type="match status" value="1"/>
</dbReference>
<dbReference type="PANTHER" id="PTHR45998:SF2">
    <property type="entry name" value="SERINE_THREONINE-PROTEIN KINASE 16"/>
    <property type="match status" value="1"/>
</dbReference>
<comment type="catalytic activity">
    <reaction evidence="8">
        <text>L-seryl-[protein] + ATP = O-phospho-L-seryl-[protein] + ADP + H(+)</text>
        <dbReference type="Rhea" id="RHEA:17989"/>
        <dbReference type="Rhea" id="RHEA-COMP:9863"/>
        <dbReference type="Rhea" id="RHEA-COMP:11604"/>
        <dbReference type="ChEBI" id="CHEBI:15378"/>
        <dbReference type="ChEBI" id="CHEBI:29999"/>
        <dbReference type="ChEBI" id="CHEBI:30616"/>
        <dbReference type="ChEBI" id="CHEBI:83421"/>
        <dbReference type="ChEBI" id="CHEBI:456216"/>
        <dbReference type="EC" id="2.7.11.1"/>
    </reaction>
</comment>
<dbReference type="Gene3D" id="1.10.510.10">
    <property type="entry name" value="Transferase(Phosphotransferase) domain 1"/>
    <property type="match status" value="1"/>
</dbReference>
<dbReference type="InterPro" id="IPR052239">
    <property type="entry name" value="Ser/Thr-specific_kinases"/>
</dbReference>
<dbReference type="GO" id="GO:0005794">
    <property type="term" value="C:Golgi apparatus"/>
    <property type="evidence" value="ECO:0007669"/>
    <property type="project" value="TreeGrafter"/>
</dbReference>
<dbReference type="SUPFAM" id="SSF56112">
    <property type="entry name" value="Protein kinase-like (PK-like)"/>
    <property type="match status" value="1"/>
</dbReference>
<keyword evidence="2 10" id="KW-0723">Serine/threonine-protein kinase</keyword>
<dbReference type="GO" id="GO:0004674">
    <property type="term" value="F:protein serine/threonine kinase activity"/>
    <property type="evidence" value="ECO:0007669"/>
    <property type="project" value="UniProtKB-KW"/>
</dbReference>
<evidence type="ECO:0000256" key="8">
    <source>
        <dbReference type="ARBA" id="ARBA00048679"/>
    </source>
</evidence>
<keyword evidence="13" id="KW-1185">Reference proteome</keyword>
<comment type="caution">
    <text evidence="12">The sequence shown here is derived from an EMBL/GenBank/DDBJ whole genome shotgun (WGS) entry which is preliminary data.</text>
</comment>
<dbReference type="PROSITE" id="PS00107">
    <property type="entry name" value="PROTEIN_KINASE_ATP"/>
    <property type="match status" value="1"/>
</dbReference>
<dbReference type="InterPro" id="IPR011009">
    <property type="entry name" value="Kinase-like_dom_sf"/>
</dbReference>